<proteinExistence type="predicted"/>
<accession>A0A5J4KVB5</accession>
<protein>
    <submittedName>
        <fullName evidence="1">Uncharacterized protein</fullName>
    </submittedName>
</protein>
<dbReference type="Proteomes" id="UP000326912">
    <property type="component" value="Unassembled WGS sequence"/>
</dbReference>
<dbReference type="EMBL" id="BKZW01000004">
    <property type="protein sequence ID" value="GER91895.1"/>
    <property type="molecule type" value="Genomic_DNA"/>
</dbReference>
<keyword evidence="2" id="KW-1185">Reference proteome</keyword>
<comment type="caution">
    <text evidence="1">The sequence shown here is derived from an EMBL/GenBank/DDBJ whole genome shotgun (WGS) entry which is preliminary data.</text>
</comment>
<dbReference type="RefSeq" id="WP_371876293.1">
    <property type="nucleotide sequence ID" value="NZ_BKZW01000004.1"/>
</dbReference>
<organism evidence="1 2">
    <name type="scientific">Dictyobacter vulcani</name>
    <dbReference type="NCBI Taxonomy" id="2607529"/>
    <lineage>
        <taxon>Bacteria</taxon>
        <taxon>Bacillati</taxon>
        <taxon>Chloroflexota</taxon>
        <taxon>Ktedonobacteria</taxon>
        <taxon>Ktedonobacterales</taxon>
        <taxon>Dictyobacteraceae</taxon>
        <taxon>Dictyobacter</taxon>
    </lineage>
</organism>
<dbReference type="AlphaFoldDB" id="A0A5J4KVB5"/>
<evidence type="ECO:0000313" key="2">
    <source>
        <dbReference type="Proteomes" id="UP000326912"/>
    </source>
</evidence>
<name>A0A5J4KVB5_9CHLR</name>
<evidence type="ECO:0000313" key="1">
    <source>
        <dbReference type="EMBL" id="GER91895.1"/>
    </source>
</evidence>
<sequence>MTGQRDLVLQALRDKLCFREGPIVASVIQVVVRADQNIDVFGLNADHGQLLNDVFLIFYSELASPPAGN</sequence>
<gene>
    <name evidence="1" type="ORF">KDW_60570</name>
</gene>
<reference evidence="1 2" key="1">
    <citation type="submission" date="2019-10" db="EMBL/GenBank/DDBJ databases">
        <title>Dictyobacter vulcani sp. nov., within the class Ktedonobacteria, isolated from soil of volcanic Mt. Zao.</title>
        <authorList>
            <person name="Zheng Y."/>
            <person name="Wang C.M."/>
            <person name="Sakai Y."/>
            <person name="Abe K."/>
            <person name="Yokota A."/>
            <person name="Yabe S."/>
        </authorList>
    </citation>
    <scope>NUCLEOTIDE SEQUENCE [LARGE SCALE GENOMIC DNA]</scope>
    <source>
        <strain evidence="1 2">W12</strain>
    </source>
</reference>